<dbReference type="InterPro" id="IPR001930">
    <property type="entry name" value="Peptidase_M1"/>
</dbReference>
<dbReference type="PANTHER" id="PTHR11533">
    <property type="entry name" value="PROTEASE M1 ZINC METALLOPROTEASE"/>
    <property type="match status" value="1"/>
</dbReference>
<keyword evidence="7" id="KW-0479">Metal-binding</keyword>
<accession>A0ABP8VHY8</accession>
<evidence type="ECO:0000256" key="5">
    <source>
        <dbReference type="ARBA" id="ARBA00015611"/>
    </source>
</evidence>
<name>A0ABP8VHY8_9MICO</name>
<evidence type="ECO:0000256" key="10">
    <source>
        <dbReference type="ARBA" id="ARBA00023049"/>
    </source>
</evidence>
<organism evidence="16 17">
    <name type="scientific">Frondihabitans cladoniiphilus</name>
    <dbReference type="NCBI Taxonomy" id="715785"/>
    <lineage>
        <taxon>Bacteria</taxon>
        <taxon>Bacillati</taxon>
        <taxon>Actinomycetota</taxon>
        <taxon>Actinomycetes</taxon>
        <taxon>Micrococcales</taxon>
        <taxon>Microbacteriaceae</taxon>
        <taxon>Frondihabitans</taxon>
    </lineage>
</organism>
<evidence type="ECO:0000256" key="3">
    <source>
        <dbReference type="ARBA" id="ARBA00010136"/>
    </source>
</evidence>
<reference evidence="17" key="1">
    <citation type="journal article" date="2019" name="Int. J. Syst. Evol. Microbiol.">
        <title>The Global Catalogue of Microorganisms (GCM) 10K type strain sequencing project: providing services to taxonomists for standard genome sequencing and annotation.</title>
        <authorList>
            <consortium name="The Broad Institute Genomics Platform"/>
            <consortium name="The Broad Institute Genome Sequencing Center for Infectious Disease"/>
            <person name="Wu L."/>
            <person name="Ma J."/>
        </authorList>
    </citation>
    <scope>NUCLEOTIDE SEQUENCE [LARGE SCALE GENOMIC DNA]</scope>
    <source>
        <strain evidence="17">JCM 18956</strain>
    </source>
</reference>
<comment type="caution">
    <text evidence="16">The sequence shown here is derived from an EMBL/GenBank/DDBJ whole genome shotgun (WGS) entry which is preliminary data.</text>
</comment>
<dbReference type="Proteomes" id="UP001501295">
    <property type="component" value="Unassembled WGS sequence"/>
</dbReference>
<feature type="region of interest" description="Disordered" evidence="13">
    <location>
        <begin position="1"/>
        <end position="20"/>
    </location>
</feature>
<proteinExistence type="inferred from homology"/>
<gene>
    <name evidence="16" type="ORF">GCM10025780_01080</name>
</gene>
<feature type="compositionally biased region" description="Low complexity" evidence="13">
    <location>
        <begin position="11"/>
        <end position="20"/>
    </location>
</feature>
<keyword evidence="10" id="KW-0482">Metalloprotease</keyword>
<evidence type="ECO:0000256" key="11">
    <source>
        <dbReference type="ARBA" id="ARBA00029811"/>
    </source>
</evidence>
<evidence type="ECO:0000259" key="14">
    <source>
        <dbReference type="Pfam" id="PF01433"/>
    </source>
</evidence>
<protein>
    <recommendedName>
        <fullName evidence="5">Aminopeptidase N</fullName>
        <ecNumber evidence="4">3.4.11.2</ecNumber>
    </recommendedName>
    <alternativeName>
        <fullName evidence="11">Alanine aminopeptidase</fullName>
    </alternativeName>
    <alternativeName>
        <fullName evidence="12">Lysyl aminopeptidase</fullName>
    </alternativeName>
</protein>
<dbReference type="PRINTS" id="PR00756">
    <property type="entry name" value="ALADIPTASE"/>
</dbReference>
<dbReference type="InterPro" id="IPR014782">
    <property type="entry name" value="Peptidase_M1_dom"/>
</dbReference>
<evidence type="ECO:0000256" key="13">
    <source>
        <dbReference type="SAM" id="MobiDB-lite"/>
    </source>
</evidence>
<dbReference type="InterPro" id="IPR045357">
    <property type="entry name" value="Aminopeptidase_N-like_N"/>
</dbReference>
<dbReference type="RefSeq" id="WP_345371985.1">
    <property type="nucleotide sequence ID" value="NZ_BAABLM010000001.1"/>
</dbReference>
<comment type="catalytic activity">
    <reaction evidence="1">
        <text>Release of an N-terminal amino acid, Xaa-|-Yaa- from a peptide, amide or arylamide. Xaa is preferably Ala, but may be most amino acids including Pro (slow action). When a terminal hydrophobic residue is followed by a prolyl residue, the two may be released as an intact Xaa-Pro dipeptide.</text>
        <dbReference type="EC" id="3.4.11.2"/>
    </reaction>
</comment>
<evidence type="ECO:0000256" key="12">
    <source>
        <dbReference type="ARBA" id="ARBA00031533"/>
    </source>
</evidence>
<evidence type="ECO:0000256" key="2">
    <source>
        <dbReference type="ARBA" id="ARBA00001947"/>
    </source>
</evidence>
<dbReference type="SUPFAM" id="SSF55486">
    <property type="entry name" value="Metalloproteases ('zincins'), catalytic domain"/>
    <property type="match status" value="1"/>
</dbReference>
<evidence type="ECO:0000256" key="7">
    <source>
        <dbReference type="ARBA" id="ARBA00022723"/>
    </source>
</evidence>
<keyword evidence="9" id="KW-0862">Zinc</keyword>
<dbReference type="InterPro" id="IPR050344">
    <property type="entry name" value="Peptidase_M1_aminopeptidases"/>
</dbReference>
<dbReference type="EMBL" id="BAABLM010000001">
    <property type="protein sequence ID" value="GAA4664108.1"/>
    <property type="molecule type" value="Genomic_DNA"/>
</dbReference>
<evidence type="ECO:0000256" key="1">
    <source>
        <dbReference type="ARBA" id="ARBA00000098"/>
    </source>
</evidence>
<feature type="domain" description="Peptidase M1 membrane alanine aminopeptidase" evidence="14">
    <location>
        <begin position="239"/>
        <end position="419"/>
    </location>
</feature>
<keyword evidence="8" id="KW-0378">Hydrolase</keyword>
<comment type="similarity">
    <text evidence="3">Belongs to the peptidase M1 family.</text>
</comment>
<feature type="compositionally biased region" description="Pro residues" evidence="13">
    <location>
        <begin position="1"/>
        <end position="10"/>
    </location>
</feature>
<evidence type="ECO:0000256" key="8">
    <source>
        <dbReference type="ARBA" id="ARBA00022801"/>
    </source>
</evidence>
<dbReference type="EC" id="3.4.11.2" evidence="4"/>
<evidence type="ECO:0000313" key="16">
    <source>
        <dbReference type="EMBL" id="GAA4664108.1"/>
    </source>
</evidence>
<dbReference type="SUPFAM" id="SSF63737">
    <property type="entry name" value="Leukotriene A4 hydrolase N-terminal domain"/>
    <property type="match status" value="1"/>
</dbReference>
<dbReference type="Gene3D" id="1.10.390.10">
    <property type="entry name" value="Neutral Protease Domain 2"/>
    <property type="match status" value="1"/>
</dbReference>
<dbReference type="InterPro" id="IPR042097">
    <property type="entry name" value="Aminopeptidase_N-like_N_sf"/>
</dbReference>
<comment type="cofactor">
    <cofactor evidence="2">
        <name>Zn(2+)</name>
        <dbReference type="ChEBI" id="CHEBI:29105"/>
    </cofactor>
</comment>
<dbReference type="CDD" id="cd09603">
    <property type="entry name" value="M1_APN_like"/>
    <property type="match status" value="1"/>
</dbReference>
<keyword evidence="6" id="KW-0645">Protease</keyword>
<evidence type="ECO:0000256" key="6">
    <source>
        <dbReference type="ARBA" id="ARBA00022670"/>
    </source>
</evidence>
<evidence type="ECO:0000313" key="17">
    <source>
        <dbReference type="Proteomes" id="UP001501295"/>
    </source>
</evidence>
<dbReference type="InterPro" id="IPR027268">
    <property type="entry name" value="Peptidase_M4/M1_CTD_sf"/>
</dbReference>
<keyword evidence="17" id="KW-1185">Reference proteome</keyword>
<dbReference type="Gene3D" id="2.60.40.1730">
    <property type="entry name" value="tricorn interacting facor f3 domain"/>
    <property type="match status" value="1"/>
</dbReference>
<feature type="domain" description="Aminopeptidase N-like N-terminal" evidence="15">
    <location>
        <begin position="27"/>
        <end position="198"/>
    </location>
</feature>
<dbReference type="Pfam" id="PF17900">
    <property type="entry name" value="Peptidase_M1_N"/>
    <property type="match status" value="1"/>
</dbReference>
<evidence type="ECO:0000256" key="4">
    <source>
        <dbReference type="ARBA" id="ARBA00012564"/>
    </source>
</evidence>
<evidence type="ECO:0000259" key="15">
    <source>
        <dbReference type="Pfam" id="PF17900"/>
    </source>
</evidence>
<sequence>MGSSPLPAPSSSPSYTPDSGNSGYRSLAYDLDIAYRVATNRLDGTATIRLIATADLTRIPLDLARLRVSKVRVDGTKAVRFVQSAAKVVITPAAPIPAGEEFVVTIEYAGAPTPRNSTWGTVGWEELTDGAIVASQPSGAPSWFPCNDDPSDKASYRIRVTTEQPYAVVCNGVLVRRSTRSGRTTWEYEQTQPTSTYLATVQIGRYELVPFTAGAVPGVLAGPPALRSRIGHDFGELPSMMACFEERFGPYPFDGYTIVVTEDDLEIPLEAQGLAIFGANHADGHGSAERLVAHELAHQWFGNSVGVASWQYIWLNEGFACYSEWLWSEYSGSQSAASLAAATHERLSKLPQDIVVGDPGPKLMFDDRLYKRGALTLHALRLELGDDAFFGLLRSWTAEHRHGVVSTADFVAAAGAAAGAGAGAGAGASRVTALLSAWLDRRVLPPL</sequence>
<evidence type="ECO:0000256" key="9">
    <source>
        <dbReference type="ARBA" id="ARBA00022833"/>
    </source>
</evidence>
<dbReference type="Pfam" id="PF01433">
    <property type="entry name" value="Peptidase_M1"/>
    <property type="match status" value="1"/>
</dbReference>